<keyword evidence="2" id="KW-1185">Reference proteome</keyword>
<name>A0ABU9N292_9FLAO</name>
<reference evidence="1 2" key="1">
    <citation type="submission" date="2024-03" db="EMBL/GenBank/DDBJ databases">
        <title>Two novel species of the genus Flavobacterium exhibiting potentially degradation of complex polysaccharides.</title>
        <authorList>
            <person name="Lian X."/>
        </authorList>
    </citation>
    <scope>NUCLEOTIDE SEQUENCE [LARGE SCALE GENOMIC DNA]</scope>
    <source>
        <strain evidence="2">j3</strain>
    </source>
</reference>
<protein>
    <submittedName>
        <fullName evidence="1">Uncharacterized protein</fullName>
    </submittedName>
</protein>
<evidence type="ECO:0000313" key="2">
    <source>
        <dbReference type="Proteomes" id="UP001460072"/>
    </source>
</evidence>
<comment type="caution">
    <text evidence="1">The sequence shown here is derived from an EMBL/GenBank/DDBJ whole genome shotgun (WGS) entry which is preliminary data.</text>
</comment>
<dbReference type="EMBL" id="JBCGDO010000003">
    <property type="protein sequence ID" value="MEM0541846.1"/>
    <property type="molecule type" value="Genomic_DNA"/>
</dbReference>
<organism evidence="1 2">
    <name type="scientific">Flavobacterium aureirubrum</name>
    <dbReference type="NCBI Taxonomy" id="3133147"/>
    <lineage>
        <taxon>Bacteria</taxon>
        <taxon>Pseudomonadati</taxon>
        <taxon>Bacteroidota</taxon>
        <taxon>Flavobacteriia</taxon>
        <taxon>Flavobacteriales</taxon>
        <taxon>Flavobacteriaceae</taxon>
        <taxon>Flavobacterium</taxon>
    </lineage>
</organism>
<accession>A0ABU9N292</accession>
<evidence type="ECO:0000313" key="1">
    <source>
        <dbReference type="EMBL" id="MEM0541846.1"/>
    </source>
</evidence>
<dbReference type="Proteomes" id="UP001460072">
    <property type="component" value="Unassembled WGS sequence"/>
</dbReference>
<sequence length="185" mass="22445">MSMTIITNIYLQILNEITPSSNYIPKKAEYVSWYKNHYKTIAQQSYNDFCMQELIWVFHEFKSLVSFLEHEQTIIEANNRYKLLDQENDEEVIEWLLDYENVYQYAEHFYCSHFEWEEGKIEGDKIVVSKELGIKIELSDFKEFIVLEETFNPLITKYKNKFCTEELQPFNTRLQTMLEYHNIKE</sequence>
<gene>
    <name evidence="1" type="ORF">WFZ85_04415</name>
</gene>
<dbReference type="RefSeq" id="WP_342695072.1">
    <property type="nucleotide sequence ID" value="NZ_JBCGDO010000003.1"/>
</dbReference>
<proteinExistence type="predicted"/>